<reference evidence="2" key="1">
    <citation type="journal article" date="2021" name="bioRxiv">
        <title>Whole Genome Assembly and Annotation of Northern Wild Rice, Zizania palustris L., Supports a Whole Genome Duplication in the Zizania Genus.</title>
        <authorList>
            <person name="Haas M."/>
            <person name="Kono T."/>
            <person name="Macchietto M."/>
            <person name="Millas R."/>
            <person name="McGilp L."/>
            <person name="Shao M."/>
            <person name="Duquette J."/>
            <person name="Hirsch C.N."/>
            <person name="Kimball J."/>
        </authorList>
    </citation>
    <scope>NUCLEOTIDE SEQUENCE</scope>
    <source>
        <tissue evidence="2">Fresh leaf tissue</tissue>
    </source>
</reference>
<reference evidence="2" key="2">
    <citation type="submission" date="2021-02" db="EMBL/GenBank/DDBJ databases">
        <authorList>
            <person name="Kimball J.A."/>
            <person name="Haas M.W."/>
            <person name="Macchietto M."/>
            <person name="Kono T."/>
            <person name="Duquette J."/>
            <person name="Shao M."/>
        </authorList>
    </citation>
    <scope>NUCLEOTIDE SEQUENCE</scope>
    <source>
        <tissue evidence="2">Fresh leaf tissue</tissue>
    </source>
</reference>
<feature type="region of interest" description="Disordered" evidence="1">
    <location>
        <begin position="62"/>
        <end position="106"/>
    </location>
</feature>
<feature type="compositionally biased region" description="Basic residues" evidence="1">
    <location>
        <begin position="75"/>
        <end position="85"/>
    </location>
</feature>
<organism evidence="2 3">
    <name type="scientific">Zizania palustris</name>
    <name type="common">Northern wild rice</name>
    <dbReference type="NCBI Taxonomy" id="103762"/>
    <lineage>
        <taxon>Eukaryota</taxon>
        <taxon>Viridiplantae</taxon>
        <taxon>Streptophyta</taxon>
        <taxon>Embryophyta</taxon>
        <taxon>Tracheophyta</taxon>
        <taxon>Spermatophyta</taxon>
        <taxon>Magnoliopsida</taxon>
        <taxon>Liliopsida</taxon>
        <taxon>Poales</taxon>
        <taxon>Poaceae</taxon>
        <taxon>BOP clade</taxon>
        <taxon>Oryzoideae</taxon>
        <taxon>Oryzeae</taxon>
        <taxon>Zizaniinae</taxon>
        <taxon>Zizania</taxon>
    </lineage>
</organism>
<comment type="caution">
    <text evidence="2">The sequence shown here is derived from an EMBL/GenBank/DDBJ whole genome shotgun (WGS) entry which is preliminary data.</text>
</comment>
<feature type="compositionally biased region" description="Polar residues" evidence="1">
    <location>
        <begin position="137"/>
        <end position="146"/>
    </location>
</feature>
<evidence type="ECO:0000256" key="1">
    <source>
        <dbReference type="SAM" id="MobiDB-lite"/>
    </source>
</evidence>
<gene>
    <name evidence="2" type="ORF">GUJ93_ZPchr0006g46185</name>
</gene>
<keyword evidence="3" id="KW-1185">Reference proteome</keyword>
<evidence type="ECO:0000313" key="2">
    <source>
        <dbReference type="EMBL" id="KAG8070271.1"/>
    </source>
</evidence>
<dbReference type="EMBL" id="JAAALK010000283">
    <property type="protein sequence ID" value="KAG8070272.1"/>
    <property type="molecule type" value="Genomic_DNA"/>
</dbReference>
<dbReference type="AlphaFoldDB" id="A0A8J5S7K4"/>
<name>A0A8J5S7K4_ZIZPA</name>
<dbReference type="EMBL" id="JAAALK010000283">
    <property type="protein sequence ID" value="KAG8070271.1"/>
    <property type="molecule type" value="Genomic_DNA"/>
</dbReference>
<dbReference type="Proteomes" id="UP000729402">
    <property type="component" value="Unassembled WGS sequence"/>
</dbReference>
<feature type="region of interest" description="Disordered" evidence="1">
    <location>
        <begin position="122"/>
        <end position="146"/>
    </location>
</feature>
<accession>A0A8J5S7K4</accession>
<sequence>MGLCGAGSERRRPAKALRRRWRRVWAWSSRRRNRRGRTDPYRKFYPSPFLLPLRRQPRLIRRRRRAAPAASSGRLHYRCRRRRSHGGVVGGRGSGREPPLPYGSCARSRAAPAASLAPLIPFTRNHQVGKKERRALLTSQPGSKSK</sequence>
<evidence type="ECO:0000313" key="3">
    <source>
        <dbReference type="Proteomes" id="UP000729402"/>
    </source>
</evidence>
<protein>
    <submittedName>
        <fullName evidence="2">Uncharacterized protein</fullName>
    </submittedName>
</protein>
<proteinExistence type="predicted"/>